<reference evidence="3" key="1">
    <citation type="submission" date="2018-11" db="EMBL/GenBank/DDBJ databases">
        <authorList>
            <person name="Grassa J C."/>
        </authorList>
    </citation>
    <scope>NUCLEOTIDE SEQUENCE [LARGE SCALE GENOMIC DNA]</scope>
</reference>
<dbReference type="Pfam" id="PF14111">
    <property type="entry name" value="DUF4283"/>
    <property type="match status" value="1"/>
</dbReference>
<dbReference type="InterPro" id="IPR044730">
    <property type="entry name" value="RNase_H-like_dom_plant"/>
</dbReference>
<dbReference type="InterPro" id="IPR002156">
    <property type="entry name" value="RNaseH_domain"/>
</dbReference>
<dbReference type="CDD" id="cd01650">
    <property type="entry name" value="RT_nLTR_like"/>
    <property type="match status" value="1"/>
</dbReference>
<dbReference type="Pfam" id="PF00078">
    <property type="entry name" value="RVT_1"/>
    <property type="match status" value="1"/>
</dbReference>
<dbReference type="Pfam" id="PF13456">
    <property type="entry name" value="RVT_3"/>
    <property type="match status" value="1"/>
</dbReference>
<dbReference type="PROSITE" id="PS50878">
    <property type="entry name" value="RT_POL"/>
    <property type="match status" value="1"/>
</dbReference>
<dbReference type="Proteomes" id="UP000596661">
    <property type="component" value="Chromosome 4"/>
</dbReference>
<dbReference type="InterPro" id="IPR036397">
    <property type="entry name" value="RNaseH_sf"/>
</dbReference>
<dbReference type="SUPFAM" id="SSF53098">
    <property type="entry name" value="Ribonuclease H-like"/>
    <property type="match status" value="1"/>
</dbReference>
<reference evidence="3" key="2">
    <citation type="submission" date="2021-03" db="UniProtKB">
        <authorList>
            <consortium name="EnsemblPlants"/>
        </authorList>
    </citation>
    <scope>IDENTIFICATION</scope>
</reference>
<protein>
    <recommendedName>
        <fullName evidence="2">Reverse transcriptase domain-containing protein</fullName>
    </recommendedName>
</protein>
<evidence type="ECO:0000313" key="3">
    <source>
        <dbReference type="EnsemblPlants" id="cds.evm.model.04.866"/>
    </source>
</evidence>
<dbReference type="Gramene" id="evm.model.04.866">
    <property type="protein sequence ID" value="cds.evm.model.04.866"/>
    <property type="gene ID" value="evm.TU.04.866"/>
</dbReference>
<evidence type="ECO:0000259" key="2">
    <source>
        <dbReference type="PROSITE" id="PS50878"/>
    </source>
</evidence>
<keyword evidence="4" id="KW-1185">Reference proteome</keyword>
<sequence length="1465" mass="164401">MASSSTNPNILTPLSEEESLIHDFDHISLSSSSDPNAFCLIFKLLSSRTAKPAWIEKAMSEAWTLRFPAQITEYHSGLFLATFQCDGDRRRVLEEQPWHFDKFLIVFTHNDVSPTPTPESIRYTPFWIQAHHIPFGRRSPQLAQFIADELGDLIEIYPLSLLENSGPFLRIRVLLDIKYRDTLRASAQSHNKKNPFEISNATPFEELFPPLASPAHSLQHAVDQFLRVHSPPRTTTIVTSTSAIPTSPPPQTLHPTIPPPIMTTSTISHIAKGKGIALPTSSPPHTRPPGLVINEPSTSSSPTSSVGTRKHFTRQSTQVGYSVRSMLKRACAAPVIGDFNDDLSINDRNSTSSPPAHAMHHFHNFLHTRNLTPLPYSGNKFTWRHGSILERLDWCTISSSWKSLFPHASLTHLGFYGSDHRVLKLQLEDTSSTNQNQSRFHLENFLLNDPSFPIMVRDSWCIHSPPSPHPLQHFLNKQSSCLTTIKTWQASQPSLKLQITRTQAELDQLLNNNQSTPHSTQQISHLQSELNRLLLKDEIYWKQRSRVAWLRAGDKNTRFFHQRASNRKRNNYIRGLTLPDGSITHDTQTIFTQFHSYYTNLFTSQGTSSSAISSILQGVTNSLSPAQSAFLADEFTADEIKSAMFSLSGDKSPGPDGLNSFFYQKNWDTLGYDLTQGLLHILNNQGDFTQINNTVLVLIPKKKNPKTARDFRLISLCNTLYKCLSKVLANRLKSVLHSVISPNQSAFLTGRQITDNIVIANEIIHAIHSRKAGKLGWAGIKLDMEKAFDRVEWSFISHFLHHIGAPPTFTSLITKCLSTVTYQLSLNGNLSNVFSSSRGIRQGDPLSPYLFLIVAEGLSAAIRIHEEAALFSGIKICRGAPSFSHLLFADDSMVFVPVSTQSSEAINNILHLYLQASGQSVNRDKSSILFSPNTSPDSQSTFRSSLLLNGEGFVSKYLGVPHCVGRVKNSIFHYLIQKVSSKLNAWNEKLFSRAGKETLIKSVIQAIPSFAMSCFRLPKSTCASIQSLTAKFWWGSSSNKQKIHWKNWSALSASKFFGGLGFRSLTSHNHALLAKQAWRIWSNPDSLLYSLLKARYFKHTDFLHAPKGHNPSFTWRSLLWGTQLLKQGLIWKVCSGNDIPIPAPNWIPNISHPTILQPIDSSLATVSFFVNPDRTWNTDKLHQYLPTYQANAVLNIPLDIGPSDSLIWGFHHSGILTVNSAYHLAQSTVLNSSPSTSNPNPFKDWLDIKDFYLHSLTIIPRDHLPLFLDIIWQIWNIRNAHLFQKPTLTNNVQDTVASFLQDYQEAQTHSSDSTPTTNHRPVALDHILTPSTTTLFVDAALNTNAPATVIGMVYMQGLSHIQQSARIFKPGASSPIFAEAQALYEGLHWCFSSNLQPRFVFSDCINLVSKVNGNWHDYSPLSSLVHQIRTFLSRFPEATLLHVPRQHNDKAHSLAKLALRLRDED</sequence>
<dbReference type="GO" id="GO:0003676">
    <property type="term" value="F:nucleic acid binding"/>
    <property type="evidence" value="ECO:0007669"/>
    <property type="project" value="InterPro"/>
</dbReference>
<name>A0A803PJ17_CANSA</name>
<accession>A0A803PJ17</accession>
<feature type="compositionally biased region" description="Low complexity" evidence="1">
    <location>
        <begin position="296"/>
        <end position="305"/>
    </location>
</feature>
<organism evidence="3 4">
    <name type="scientific">Cannabis sativa</name>
    <name type="common">Hemp</name>
    <name type="synonym">Marijuana</name>
    <dbReference type="NCBI Taxonomy" id="3483"/>
    <lineage>
        <taxon>Eukaryota</taxon>
        <taxon>Viridiplantae</taxon>
        <taxon>Streptophyta</taxon>
        <taxon>Embryophyta</taxon>
        <taxon>Tracheophyta</taxon>
        <taxon>Spermatophyta</taxon>
        <taxon>Magnoliopsida</taxon>
        <taxon>eudicotyledons</taxon>
        <taxon>Gunneridae</taxon>
        <taxon>Pentapetalae</taxon>
        <taxon>rosids</taxon>
        <taxon>fabids</taxon>
        <taxon>Rosales</taxon>
        <taxon>Cannabaceae</taxon>
        <taxon>Cannabis</taxon>
    </lineage>
</organism>
<dbReference type="InterPro" id="IPR036691">
    <property type="entry name" value="Endo/exonu/phosph_ase_sf"/>
</dbReference>
<dbReference type="EMBL" id="UZAU01000369">
    <property type="status" value="NOT_ANNOTATED_CDS"/>
    <property type="molecule type" value="Genomic_DNA"/>
</dbReference>
<feature type="domain" description="Reverse transcriptase" evidence="2">
    <location>
        <begin position="680"/>
        <end position="947"/>
    </location>
</feature>
<dbReference type="SUPFAM" id="SSF56672">
    <property type="entry name" value="DNA/RNA polymerases"/>
    <property type="match status" value="1"/>
</dbReference>
<dbReference type="InterPro" id="IPR012337">
    <property type="entry name" value="RNaseH-like_sf"/>
</dbReference>
<dbReference type="InterPro" id="IPR025558">
    <property type="entry name" value="DUF4283"/>
</dbReference>
<evidence type="ECO:0000256" key="1">
    <source>
        <dbReference type="SAM" id="MobiDB-lite"/>
    </source>
</evidence>
<dbReference type="CDD" id="cd06222">
    <property type="entry name" value="RNase_H_like"/>
    <property type="match status" value="1"/>
</dbReference>
<evidence type="ECO:0000313" key="4">
    <source>
        <dbReference type="Proteomes" id="UP000596661"/>
    </source>
</evidence>
<dbReference type="SUPFAM" id="SSF56219">
    <property type="entry name" value="DNase I-like"/>
    <property type="match status" value="1"/>
</dbReference>
<dbReference type="GO" id="GO:0004523">
    <property type="term" value="F:RNA-DNA hybrid ribonuclease activity"/>
    <property type="evidence" value="ECO:0007669"/>
    <property type="project" value="InterPro"/>
</dbReference>
<dbReference type="EnsemblPlants" id="evm.model.04.866">
    <property type="protein sequence ID" value="cds.evm.model.04.866"/>
    <property type="gene ID" value="evm.TU.04.866"/>
</dbReference>
<dbReference type="PANTHER" id="PTHR31635:SF196">
    <property type="entry name" value="REVERSE TRANSCRIPTASE DOMAIN-CONTAINING PROTEIN-RELATED"/>
    <property type="match status" value="1"/>
</dbReference>
<dbReference type="Gene3D" id="3.30.420.10">
    <property type="entry name" value="Ribonuclease H-like superfamily/Ribonuclease H"/>
    <property type="match status" value="1"/>
</dbReference>
<feature type="region of interest" description="Disordered" evidence="1">
    <location>
        <begin position="279"/>
        <end position="313"/>
    </location>
</feature>
<proteinExistence type="predicted"/>
<dbReference type="InterPro" id="IPR000477">
    <property type="entry name" value="RT_dom"/>
</dbReference>
<dbReference type="InterPro" id="IPR043502">
    <property type="entry name" value="DNA/RNA_pol_sf"/>
</dbReference>
<dbReference type="PANTHER" id="PTHR31635">
    <property type="entry name" value="REVERSE TRANSCRIPTASE DOMAIN-CONTAINING PROTEIN-RELATED"/>
    <property type="match status" value="1"/>
</dbReference>